<dbReference type="PROSITE" id="PS50893">
    <property type="entry name" value="ABC_TRANSPORTER_2"/>
    <property type="match status" value="2"/>
</dbReference>
<organism evidence="5">
    <name type="scientific">hydrothermal vent metagenome</name>
    <dbReference type="NCBI Taxonomy" id="652676"/>
    <lineage>
        <taxon>unclassified sequences</taxon>
        <taxon>metagenomes</taxon>
        <taxon>ecological metagenomes</taxon>
    </lineage>
</organism>
<dbReference type="SMART" id="SM00382">
    <property type="entry name" value="AAA"/>
    <property type="match status" value="2"/>
</dbReference>
<dbReference type="SUPFAM" id="SSF52540">
    <property type="entry name" value="P-loop containing nucleoside triphosphate hydrolases"/>
    <property type="match status" value="2"/>
</dbReference>
<evidence type="ECO:0000259" key="4">
    <source>
        <dbReference type="PROSITE" id="PS50893"/>
    </source>
</evidence>
<dbReference type="GO" id="GO:0016887">
    <property type="term" value="F:ATP hydrolysis activity"/>
    <property type="evidence" value="ECO:0007669"/>
    <property type="project" value="InterPro"/>
</dbReference>
<feature type="domain" description="ABC transporter" evidence="4">
    <location>
        <begin position="2"/>
        <end position="217"/>
    </location>
</feature>
<gene>
    <name evidence="5" type="ORF">MNB_SV-9-747</name>
</gene>
<keyword evidence="1" id="KW-0547">Nucleotide-binding</keyword>
<feature type="domain" description="ABC transporter" evidence="4">
    <location>
        <begin position="283"/>
        <end position="498"/>
    </location>
</feature>
<evidence type="ECO:0000256" key="3">
    <source>
        <dbReference type="SAM" id="Coils"/>
    </source>
</evidence>
<dbReference type="PANTHER" id="PTHR42855">
    <property type="entry name" value="ABC TRANSPORTER ATP-BINDING SUBUNIT"/>
    <property type="match status" value="1"/>
</dbReference>
<dbReference type="InterPro" id="IPR051309">
    <property type="entry name" value="ABCF_ATPase"/>
</dbReference>
<dbReference type="Pfam" id="PF00005">
    <property type="entry name" value="ABC_tran"/>
    <property type="match status" value="2"/>
</dbReference>
<dbReference type="InterPro" id="IPR003439">
    <property type="entry name" value="ABC_transporter-like_ATP-bd"/>
</dbReference>
<dbReference type="InterPro" id="IPR003593">
    <property type="entry name" value="AAA+_ATPase"/>
</dbReference>
<reference evidence="5" key="1">
    <citation type="submission" date="2016-10" db="EMBL/GenBank/DDBJ databases">
        <authorList>
            <person name="de Groot N.N."/>
        </authorList>
    </citation>
    <scope>NUCLEOTIDE SEQUENCE</scope>
</reference>
<dbReference type="InterPro" id="IPR032781">
    <property type="entry name" value="ABC_tran_Xtn"/>
</dbReference>
<evidence type="ECO:0000256" key="2">
    <source>
        <dbReference type="ARBA" id="ARBA00022840"/>
    </source>
</evidence>
<dbReference type="Pfam" id="PF12848">
    <property type="entry name" value="ABC_tran_Xtn"/>
    <property type="match status" value="1"/>
</dbReference>
<evidence type="ECO:0000256" key="1">
    <source>
        <dbReference type="ARBA" id="ARBA00022741"/>
    </source>
</evidence>
<dbReference type="PANTHER" id="PTHR42855:SF2">
    <property type="entry name" value="DRUG RESISTANCE ABC TRANSPORTER,ATP-BINDING PROTEIN"/>
    <property type="match status" value="1"/>
</dbReference>
<dbReference type="Gene3D" id="3.40.50.300">
    <property type="entry name" value="P-loop containing nucleotide triphosphate hydrolases"/>
    <property type="match status" value="2"/>
</dbReference>
<dbReference type="CDD" id="cd03221">
    <property type="entry name" value="ABCF_EF-3"/>
    <property type="match status" value="2"/>
</dbReference>
<dbReference type="PROSITE" id="PS00211">
    <property type="entry name" value="ABC_TRANSPORTER_1"/>
    <property type="match status" value="1"/>
</dbReference>
<accession>A0A1W1BXN6</accession>
<dbReference type="EMBL" id="FPHG01000035">
    <property type="protein sequence ID" value="SFV58212.1"/>
    <property type="molecule type" value="Genomic_DNA"/>
</dbReference>
<dbReference type="InterPro" id="IPR017871">
    <property type="entry name" value="ABC_transporter-like_CS"/>
</dbReference>
<proteinExistence type="predicted"/>
<dbReference type="GO" id="GO:0005524">
    <property type="term" value="F:ATP binding"/>
    <property type="evidence" value="ECO:0007669"/>
    <property type="project" value="UniProtKB-KW"/>
</dbReference>
<keyword evidence="3" id="KW-0175">Coiled coil</keyword>
<evidence type="ECO:0000313" key="5">
    <source>
        <dbReference type="EMBL" id="SFV58212.1"/>
    </source>
</evidence>
<keyword evidence="2" id="KW-0067">ATP-binding</keyword>
<sequence>MIKITNLTKSFNARPLFSNLNFNLSLGSRIGLVGRNGSGKSTLFKIILGDEYHDSGDIHIPKNYIVGALPQHIHFTKSTLIDECAEVLSEDEKYNIYKIEKLLFGLGFTQDDLEKNPISFSGGYQIRINLVKLLATEPNLLLLDEPTNYLDIVSMRWLKGFLRKFDGEVILITHDRDFMDSVTTHTMGIHRKGLKLIKGNSKKYYTQLVDDEILYEKMRVNQEKKIAELEDFIARNKARASTASMAQGKMKELEKIDRLEKLESQSTLNFNFTYSQTPAKLLFEAKNLGFGYNDNTFLFKNLSFALEKGKTIAIIGKNGKGKSTLLNYIAKELDKKDGEIYYHPETKVAHFGQTNIERLKNSNTITEEIQSVDLKLGFSSVKNIAGTMMFSGELADKKIGVLSGGEKSRVMLGKIIATPANLLFLDEPTNHLDMESIESLSNAINKFEGSTIMVTHSEMLLHKLADQLIIFHKGNAEFFNGNYKEFLEKIGWEDEDLESSKPIKEKSNSTLSRKEIKKLRSDIIKERGKFVNPLKKELEYSENRIIKLEDRVEEDNKKLIEASNSGDMGEIQTLSKSISSDNEEIEELFERLEVAQEEFDKYTEIYEEKLKSLIEVLE</sequence>
<name>A0A1W1BXN6_9ZZZZ</name>
<protein>
    <submittedName>
        <fullName evidence="5">COG0488: ATPase components of ABC transporters with duplicated ATPase domains</fullName>
    </submittedName>
</protein>
<dbReference type="AlphaFoldDB" id="A0A1W1BXN6"/>
<feature type="coiled-coil region" evidence="3">
    <location>
        <begin position="538"/>
        <end position="605"/>
    </location>
</feature>
<dbReference type="InterPro" id="IPR027417">
    <property type="entry name" value="P-loop_NTPase"/>
</dbReference>